<dbReference type="InterPro" id="IPR025392">
    <property type="entry name" value="DUF4124"/>
</dbReference>
<dbReference type="EMBL" id="JBFOHK010000002">
    <property type="protein sequence ID" value="MEW9572038.1"/>
    <property type="molecule type" value="Genomic_DNA"/>
</dbReference>
<protein>
    <submittedName>
        <fullName evidence="3">DUF4124 domain-containing protein</fullName>
    </submittedName>
</protein>
<keyword evidence="4" id="KW-1185">Reference proteome</keyword>
<feature type="chain" id="PRO_5046475630" evidence="1">
    <location>
        <begin position="25"/>
        <end position="213"/>
    </location>
</feature>
<evidence type="ECO:0000256" key="1">
    <source>
        <dbReference type="SAM" id="SignalP"/>
    </source>
</evidence>
<evidence type="ECO:0000259" key="2">
    <source>
        <dbReference type="Pfam" id="PF13511"/>
    </source>
</evidence>
<feature type="domain" description="DUF4124" evidence="2">
    <location>
        <begin position="18"/>
        <end position="69"/>
    </location>
</feature>
<feature type="signal peptide" evidence="1">
    <location>
        <begin position="1"/>
        <end position="24"/>
    </location>
</feature>
<proteinExistence type="predicted"/>
<accession>A0ABV3QDW5</accession>
<keyword evidence="1" id="KW-0732">Signal</keyword>
<sequence>MPRLPALPACLALLGAGLCVPGHAQTVYKCTGTHGEASYQSSPCPGAQRQRQIVLDAPPASPPPAPAPAVATSTAPLVDTAPALPPPPAAPIPALYQCVRATDGKTYISTTGEPPGYYAPLGIVGLLTSLTQQYDATSHTGRDQPNAAMVPGYYYTRVQDRCRALGPQETCEVLRKDWTENERKLSRAFKSDQPPLLQREAGLRAQLQGCGGP</sequence>
<dbReference type="Pfam" id="PF13511">
    <property type="entry name" value="DUF4124"/>
    <property type="match status" value="1"/>
</dbReference>
<evidence type="ECO:0000313" key="3">
    <source>
        <dbReference type="EMBL" id="MEW9572038.1"/>
    </source>
</evidence>
<dbReference type="RefSeq" id="WP_367854098.1">
    <property type="nucleotide sequence ID" value="NZ_JBFOHK010000002.1"/>
</dbReference>
<reference evidence="3 4" key="1">
    <citation type="submission" date="2024-06" db="EMBL/GenBank/DDBJ databases">
        <authorList>
            <person name="Woo H."/>
        </authorList>
    </citation>
    <scope>NUCLEOTIDE SEQUENCE [LARGE SCALE GENOMIC DNA]</scope>
    <source>
        <strain evidence="3 4">Si-c</strain>
    </source>
</reference>
<gene>
    <name evidence="3" type="ORF">ABQJ54_09745</name>
</gene>
<evidence type="ECO:0000313" key="4">
    <source>
        <dbReference type="Proteomes" id="UP001556220"/>
    </source>
</evidence>
<organism evidence="3 4">
    <name type="scientific">Rhodanobacter lycopersici</name>
    <dbReference type="NCBI Taxonomy" id="3162487"/>
    <lineage>
        <taxon>Bacteria</taxon>
        <taxon>Pseudomonadati</taxon>
        <taxon>Pseudomonadota</taxon>
        <taxon>Gammaproteobacteria</taxon>
        <taxon>Lysobacterales</taxon>
        <taxon>Rhodanobacteraceae</taxon>
        <taxon>Rhodanobacter</taxon>
    </lineage>
</organism>
<dbReference type="Proteomes" id="UP001556220">
    <property type="component" value="Unassembled WGS sequence"/>
</dbReference>
<name>A0ABV3QDW5_9GAMM</name>
<comment type="caution">
    <text evidence="3">The sequence shown here is derived from an EMBL/GenBank/DDBJ whole genome shotgun (WGS) entry which is preliminary data.</text>
</comment>